<protein>
    <submittedName>
        <fullName evidence="2">Zinc finger, C2H2 type</fullName>
    </submittedName>
</protein>
<accession>G1K0T8</accession>
<evidence type="ECO:0000313" key="2">
    <source>
        <dbReference type="EMBL" id="AEL79399.1"/>
    </source>
</evidence>
<evidence type="ECO:0000259" key="1">
    <source>
        <dbReference type="PROSITE" id="PS00028"/>
    </source>
</evidence>
<dbReference type="EMBL" id="JO495170">
    <property type="protein sequence ID" value="AEL79399.1"/>
    <property type="molecule type" value="mRNA"/>
</dbReference>
<proteinExistence type="evidence at transcript level"/>
<organism evidence="2">
    <name type="scientific">Rhodnius prolixus</name>
    <name type="common">Triatomid bug</name>
    <dbReference type="NCBI Taxonomy" id="13249"/>
    <lineage>
        <taxon>Eukaryota</taxon>
        <taxon>Metazoa</taxon>
        <taxon>Ecdysozoa</taxon>
        <taxon>Arthropoda</taxon>
        <taxon>Hexapoda</taxon>
        <taxon>Insecta</taxon>
        <taxon>Pterygota</taxon>
        <taxon>Neoptera</taxon>
        <taxon>Paraneoptera</taxon>
        <taxon>Hemiptera</taxon>
        <taxon>Heteroptera</taxon>
        <taxon>Panheteroptera</taxon>
        <taxon>Cimicomorpha</taxon>
        <taxon>Reduviidae</taxon>
        <taxon>Triatominae</taxon>
        <taxon>Rhodnius</taxon>
    </lineage>
</organism>
<dbReference type="InterPro" id="IPR013087">
    <property type="entry name" value="Znf_C2H2_type"/>
</dbReference>
<sequence length="66" mass="8185">KRSSHCCKICDCVFNTHFSLKNHERDEHFPDYFLCRLCDYKSKIKIDLKKHYRKNHNKTYARVFFK</sequence>
<name>G1K0T8_RHOPR</name>
<dbReference type="AlphaFoldDB" id="G1K0T8"/>
<feature type="domain" description="C2H2-type" evidence="1">
    <location>
        <begin position="6"/>
        <end position="28"/>
    </location>
</feature>
<reference evidence="2" key="1">
    <citation type="journal article" date="2011" name="Insect Biochem. Mol. Biol.">
        <title>Transcriptome and gene expression profile of ovarian follicle tissue of the triatomine bug Rhodnius prolixus.</title>
        <authorList>
            <person name="Medeiros M.N."/>
            <person name="Logullo R."/>
            <person name="Ramos I.B."/>
            <person name="Sorgine M.H."/>
            <person name="Paiva-Silva G.O."/>
            <person name="Mesquita R.D."/>
            <person name="Machado E.A."/>
            <person name="Coutinho M.A."/>
            <person name="Masuda H."/>
            <person name="Capurro M.L."/>
            <person name="Ribeiro J.M."/>
            <person name="Cardoso Braz G.R."/>
            <person name="Oliveira P.L."/>
        </authorList>
    </citation>
    <scope>NUCLEOTIDE SEQUENCE</scope>
    <source>
        <tissue evidence="2">Ovary</tissue>
    </source>
</reference>
<feature type="non-terminal residue" evidence="2">
    <location>
        <position position="1"/>
    </location>
</feature>
<dbReference type="SMART" id="SM00355">
    <property type="entry name" value="ZnF_C2H2"/>
    <property type="match status" value="2"/>
</dbReference>
<dbReference type="PROSITE" id="PS00028">
    <property type="entry name" value="ZINC_FINGER_C2H2_1"/>
    <property type="match status" value="1"/>
</dbReference>
<dbReference type="Gene3D" id="3.30.160.60">
    <property type="entry name" value="Classic Zinc Finger"/>
    <property type="match status" value="1"/>
</dbReference>